<keyword evidence="4" id="KW-0418">Kinase</keyword>
<dbReference type="InterPro" id="IPR000719">
    <property type="entry name" value="Prot_kinase_dom"/>
</dbReference>
<evidence type="ECO:0000256" key="3">
    <source>
        <dbReference type="ARBA" id="ARBA00022741"/>
    </source>
</evidence>
<dbReference type="InterPro" id="IPR008271">
    <property type="entry name" value="Ser/Thr_kinase_AS"/>
</dbReference>
<dbReference type="Gene3D" id="3.30.200.20">
    <property type="entry name" value="Phosphorylase Kinase, domain 1"/>
    <property type="match status" value="1"/>
</dbReference>
<dbReference type="PROSITE" id="PS50011">
    <property type="entry name" value="PROTEIN_KINASE_DOM"/>
    <property type="match status" value="1"/>
</dbReference>
<feature type="domain" description="Protein kinase" evidence="6">
    <location>
        <begin position="29"/>
        <end position="326"/>
    </location>
</feature>
<dbReference type="GeneTree" id="ENSGT00940000154704"/>
<keyword evidence="1" id="KW-0723">Serine/threonine-protein kinase</keyword>
<keyword evidence="5" id="KW-0067">ATP-binding</keyword>
<dbReference type="PANTHER" id="PTHR24353:SF68">
    <property type="match status" value="1"/>
</dbReference>
<evidence type="ECO:0000259" key="7">
    <source>
        <dbReference type="PROSITE" id="PS51285"/>
    </source>
</evidence>
<dbReference type="Gene3D" id="1.10.510.10">
    <property type="entry name" value="Transferase(Phosphotransferase) domain 1"/>
    <property type="match status" value="1"/>
</dbReference>
<protein>
    <recommendedName>
        <fullName evidence="10">Protein kinase domain-containing protein</fullName>
    </recommendedName>
</protein>
<dbReference type="SUPFAM" id="SSF56112">
    <property type="entry name" value="Protein kinase-like (PK-like)"/>
    <property type="match status" value="1"/>
</dbReference>
<feature type="domain" description="AGC-kinase C-terminal" evidence="7">
    <location>
        <begin position="263"/>
        <end position="326"/>
    </location>
</feature>
<reference evidence="8" key="2">
    <citation type="submission" date="2025-08" db="UniProtKB">
        <authorList>
            <consortium name="Ensembl"/>
        </authorList>
    </citation>
    <scope>IDENTIFICATION</scope>
</reference>
<evidence type="ECO:0000256" key="4">
    <source>
        <dbReference type="ARBA" id="ARBA00022777"/>
    </source>
</evidence>
<evidence type="ECO:0000313" key="9">
    <source>
        <dbReference type="Proteomes" id="UP000694558"/>
    </source>
</evidence>
<proteinExistence type="predicted"/>
<evidence type="ECO:0000256" key="5">
    <source>
        <dbReference type="ARBA" id="ARBA00022840"/>
    </source>
</evidence>
<evidence type="ECO:0000259" key="6">
    <source>
        <dbReference type="PROSITE" id="PS50011"/>
    </source>
</evidence>
<organism evidence="8 9">
    <name type="scientific">Scophthalmus maximus</name>
    <name type="common">Turbot</name>
    <name type="synonym">Psetta maxima</name>
    <dbReference type="NCBI Taxonomy" id="52904"/>
    <lineage>
        <taxon>Eukaryota</taxon>
        <taxon>Metazoa</taxon>
        <taxon>Chordata</taxon>
        <taxon>Craniata</taxon>
        <taxon>Vertebrata</taxon>
        <taxon>Euteleostomi</taxon>
        <taxon>Actinopterygii</taxon>
        <taxon>Neopterygii</taxon>
        <taxon>Teleostei</taxon>
        <taxon>Neoteleostei</taxon>
        <taxon>Acanthomorphata</taxon>
        <taxon>Carangaria</taxon>
        <taxon>Pleuronectiformes</taxon>
        <taxon>Pleuronectoidei</taxon>
        <taxon>Scophthalmidae</taxon>
        <taxon>Scophthalmus</taxon>
    </lineage>
</organism>
<evidence type="ECO:0000313" key="8">
    <source>
        <dbReference type="Ensembl" id="ENSSMAP00000037619.1"/>
    </source>
</evidence>
<reference evidence="8" key="1">
    <citation type="submission" date="2023-05" db="EMBL/GenBank/DDBJ databases">
        <title>High-quality long-read genome of Scophthalmus maximus.</title>
        <authorList>
            <person name="Lien S."/>
            <person name="Martinez P."/>
        </authorList>
    </citation>
    <scope>NUCLEOTIDE SEQUENCE [LARGE SCALE GENOMIC DNA]</scope>
</reference>
<dbReference type="Ensembl" id="ENSSMAT00000054032.1">
    <property type="protein sequence ID" value="ENSSMAP00000037619.1"/>
    <property type="gene ID" value="ENSSMAG00000029066.1"/>
</dbReference>
<dbReference type="GO" id="GO:0004674">
    <property type="term" value="F:protein serine/threonine kinase activity"/>
    <property type="evidence" value="ECO:0007669"/>
    <property type="project" value="UniProtKB-KW"/>
</dbReference>
<evidence type="ECO:0000256" key="1">
    <source>
        <dbReference type="ARBA" id="ARBA00022527"/>
    </source>
</evidence>
<dbReference type="Pfam" id="PF00069">
    <property type="entry name" value="Pkinase"/>
    <property type="match status" value="1"/>
</dbReference>
<dbReference type="InterPro" id="IPR000961">
    <property type="entry name" value="AGC-kinase_C"/>
</dbReference>
<sequence>AAGAVTCLEIDRQSDEDYGFLSSSTLSDFHIICSLAAGEFGHVDLVKLKSNIKCHFAMKVLEKKPIFNNGHREHVLREGRILMEAHSPFIIRCPLHKTFRDPECLYMLTEACLGGDLYGYLDERSTRFYTACVVEALTFLHCRGVVYRDVKPENVVLDEHGYAKLVLQCLKQVEVGKKTWTFCGTLGYMAPEIILSKGHSTSVDFWSLGIFVFELLSGGLPFSGSDPVDILAATIRGVAQMDFPKNFSTCASSLIKKLCRWFEGFNWDGLCKKTLTPPVIPKVRFLSNLLFPRCPAVFQVTPPPDSSACGDYSVDPAELCTNWEDF</sequence>
<keyword evidence="2" id="KW-0808">Transferase</keyword>
<dbReference type="SMART" id="SM00220">
    <property type="entry name" value="S_TKc"/>
    <property type="match status" value="1"/>
</dbReference>
<accession>A0A8D3BRG1</accession>
<dbReference type="Proteomes" id="UP000694558">
    <property type="component" value="Chromosome 9"/>
</dbReference>
<dbReference type="PROSITE" id="PS00108">
    <property type="entry name" value="PROTEIN_KINASE_ST"/>
    <property type="match status" value="1"/>
</dbReference>
<name>A0A8D3BRG1_SCOMX</name>
<keyword evidence="3" id="KW-0547">Nucleotide-binding</keyword>
<dbReference type="GO" id="GO:0005524">
    <property type="term" value="F:ATP binding"/>
    <property type="evidence" value="ECO:0007669"/>
    <property type="project" value="UniProtKB-KW"/>
</dbReference>
<dbReference type="PANTHER" id="PTHR24353">
    <property type="entry name" value="CYCLIC NUCLEOTIDE-DEPENDENT PROTEIN KINASE"/>
    <property type="match status" value="1"/>
</dbReference>
<evidence type="ECO:0008006" key="10">
    <source>
        <dbReference type="Google" id="ProtNLM"/>
    </source>
</evidence>
<evidence type="ECO:0000256" key="2">
    <source>
        <dbReference type="ARBA" id="ARBA00022679"/>
    </source>
</evidence>
<dbReference type="InterPro" id="IPR011009">
    <property type="entry name" value="Kinase-like_dom_sf"/>
</dbReference>
<dbReference type="AlphaFoldDB" id="A0A8D3BRG1"/>
<dbReference type="PROSITE" id="PS51285">
    <property type="entry name" value="AGC_KINASE_CTER"/>
    <property type="match status" value="1"/>
</dbReference>